<protein>
    <submittedName>
        <fullName evidence="1">Uncharacterized protein</fullName>
    </submittedName>
</protein>
<accession>A0A383DTF4</accession>
<evidence type="ECO:0000313" key="1">
    <source>
        <dbReference type="EMBL" id="SVE47594.1"/>
    </source>
</evidence>
<name>A0A383DTF4_9ZZZZ</name>
<organism evidence="1">
    <name type="scientific">marine metagenome</name>
    <dbReference type="NCBI Taxonomy" id="408172"/>
    <lineage>
        <taxon>unclassified sequences</taxon>
        <taxon>metagenomes</taxon>
        <taxon>ecological metagenomes</taxon>
    </lineage>
</organism>
<reference evidence="1" key="1">
    <citation type="submission" date="2018-05" db="EMBL/GenBank/DDBJ databases">
        <authorList>
            <person name="Lanie J.A."/>
            <person name="Ng W.-L."/>
            <person name="Kazmierczak K.M."/>
            <person name="Andrzejewski T.M."/>
            <person name="Davidsen T.M."/>
            <person name="Wayne K.J."/>
            <person name="Tettelin H."/>
            <person name="Glass J.I."/>
            <person name="Rusch D."/>
            <person name="Podicherti R."/>
            <person name="Tsui H.-C.T."/>
            <person name="Winkler M.E."/>
        </authorList>
    </citation>
    <scope>NUCLEOTIDE SEQUENCE</scope>
</reference>
<gene>
    <name evidence="1" type="ORF">METZ01_LOCUS500448</name>
</gene>
<dbReference type="EMBL" id="UINC01219909">
    <property type="protein sequence ID" value="SVE47594.1"/>
    <property type="molecule type" value="Genomic_DNA"/>
</dbReference>
<sequence length="84" mass="9235">MLSVIDTELWLSAVVETEVTVGAVVSVVVVVSLPVVVSSSVEVVEEPPSLLLLQEMTVRLKRKRERIMRICLIGFLVSFGEPNI</sequence>
<dbReference type="AlphaFoldDB" id="A0A383DTF4"/>
<proteinExistence type="predicted"/>